<dbReference type="AlphaFoldDB" id="A0A1B1TFF9"/>
<protein>
    <recommendedName>
        <fullName evidence="3">Integral membrane protein</fullName>
    </recommendedName>
</protein>
<feature type="transmembrane region" description="Helical" evidence="1">
    <location>
        <begin position="78"/>
        <end position="99"/>
    </location>
</feature>
<accession>A0A1B1TFF9</accession>
<keyword evidence="1" id="KW-0812">Transmembrane</keyword>
<feature type="transmembrane region" description="Helical" evidence="1">
    <location>
        <begin position="142"/>
        <end position="159"/>
    </location>
</feature>
<evidence type="ECO:0000313" key="2">
    <source>
        <dbReference type="EMBL" id="ANV81025.1"/>
    </source>
</evidence>
<name>A0A1B1TFF9_9ARCH</name>
<dbReference type="EMBL" id="KP211916">
    <property type="protein sequence ID" value="ANV81025.1"/>
    <property type="molecule type" value="Genomic_DNA"/>
</dbReference>
<reference evidence="2" key="1">
    <citation type="submission" date="2014-11" db="EMBL/GenBank/DDBJ databases">
        <authorList>
            <person name="Zhu J."/>
            <person name="Qi W."/>
            <person name="Song R."/>
        </authorList>
    </citation>
    <scope>NUCLEOTIDE SEQUENCE</scope>
</reference>
<sequence>MSNSIKLPVKRGFGITDRVDKWWNKPFWMGFGLSLALIYTALRVLVWNGEIHYDNHRVTSPIFSPDVIHIFDLQTPKWMNSALLILWIPFGFRGTCYYMRKVYHRVFFQNPTACVVAKPKINYKIEYKGERGLFILNNIHRYMLYLAIIILSMKVYDVYHTMWFDEADGSHSFGISIGTLVLAIESALLFMYVASCHAFRHLFGGGMNQWRNGISGIFGRLHIKISNLNIEHAFWFWTSLVMVFLGDLFVWAVAEGMIEDIHWKI</sequence>
<proteinExistence type="predicted"/>
<keyword evidence="1" id="KW-1133">Transmembrane helix</keyword>
<feature type="transmembrane region" description="Helical" evidence="1">
    <location>
        <begin position="171"/>
        <end position="193"/>
    </location>
</feature>
<evidence type="ECO:0008006" key="3">
    <source>
        <dbReference type="Google" id="ProtNLM"/>
    </source>
</evidence>
<evidence type="ECO:0000256" key="1">
    <source>
        <dbReference type="SAM" id="Phobius"/>
    </source>
</evidence>
<organism evidence="2">
    <name type="scientific">uncultured Poseidoniia archaeon</name>
    <dbReference type="NCBI Taxonomy" id="1697135"/>
    <lineage>
        <taxon>Archaea</taxon>
        <taxon>Methanobacteriati</taxon>
        <taxon>Thermoplasmatota</taxon>
        <taxon>Candidatus Poseidoniia</taxon>
        <taxon>environmental samples</taxon>
    </lineage>
</organism>
<feature type="transmembrane region" description="Helical" evidence="1">
    <location>
        <begin position="234"/>
        <end position="254"/>
    </location>
</feature>
<keyword evidence="1" id="KW-0472">Membrane</keyword>
<reference evidence="2" key="2">
    <citation type="journal article" date="2015" name="ISME J.">
        <title>A new class of marine Euryarchaeota group II from the Mediterranean deep chlorophyll maximum.</title>
        <authorList>
            <person name="Martin-Cuadrado A.B."/>
            <person name="Garcia-Heredia I."/>
            <person name="Molto A.G."/>
            <person name="Lopez-Ubeda R."/>
            <person name="Kimes N."/>
            <person name="Lopez-Garcia P."/>
            <person name="Moreira D."/>
            <person name="Rodriguez-Valera F."/>
        </authorList>
    </citation>
    <scope>NUCLEOTIDE SEQUENCE</scope>
</reference>
<feature type="transmembrane region" description="Helical" evidence="1">
    <location>
        <begin position="27"/>
        <end position="46"/>
    </location>
</feature>